<sequence>MTEVLQVPRQPDGQSYYQSAGIRRSPPTSSSLFLDTSPLPSSPKTIATPHAEHQERPSGKTPSSLPPSAASSFETISSASSRDSTLDSFDSSVESTLSLDTDLDFPNYDDVPFGGGHGSRGGVPPSSPAFGEDSSEGLPESTSTDTTQSDSPLPTPTVNDDTAVRNDPSRQVDFLSHEWREEDIWASWRHIVSQRKTIYGERSRLENASWRSWAKCKHNLRTVSPERLNWLKESDVTWLYGPLKTASSYPITQNVSEPDSQISKNNSFVNKKPILKKRSVSEVMLQKSLSTSSLVKQAASAVQAQGRSGRRSGANSDVVDSKLQSETPSRDQVDYFTSRSTSSGGTPCEAQEKRHIRFDDRVEQCIAVDCKDTGLDEEEDSEEETEDRGHHSNSDSSSDEGVVMMKRKKTPSRKKAKSDRSRSSSTSGRKTIETLPSTTLKYRTDSPDVTEEAQHHTFGRSWNTGNLSPSPSQETLRPTHPSSNFLLPEDEDDEEEIDSDSSWSFGAANPKSSLGASTRTGRDGGPSSRNRSSTPGPNSSDYEMEGMRRTSSGMFMPYDEDEDDAVAAGLFGRVSETFNTARDIAHVIWNVGWRK</sequence>
<feature type="compositionally biased region" description="Polar residues" evidence="1">
    <location>
        <begin position="335"/>
        <end position="345"/>
    </location>
</feature>
<feature type="compositionally biased region" description="Basic residues" evidence="1">
    <location>
        <begin position="405"/>
        <end position="417"/>
    </location>
</feature>
<feature type="compositionally biased region" description="Polar residues" evidence="1">
    <location>
        <begin position="510"/>
        <end position="519"/>
    </location>
</feature>
<feature type="compositionally biased region" description="Polar residues" evidence="1">
    <location>
        <begin position="527"/>
        <end position="541"/>
    </location>
</feature>
<dbReference type="EMBL" id="ML993581">
    <property type="protein sequence ID" value="KAF2172469.1"/>
    <property type="molecule type" value="Genomic_DNA"/>
</dbReference>
<dbReference type="OrthoDB" id="5563539at2759"/>
<evidence type="ECO:0000313" key="3">
    <source>
        <dbReference type="EMBL" id="KAF2172469.1"/>
    </source>
</evidence>
<protein>
    <recommendedName>
        <fullName evidence="2">Nitrogen regulatory protein areA GATA-like domain-containing protein</fullName>
    </recommendedName>
</protein>
<feature type="compositionally biased region" description="Low complexity" evidence="1">
    <location>
        <begin position="139"/>
        <end position="152"/>
    </location>
</feature>
<gene>
    <name evidence="3" type="ORF">M409DRAFT_63143</name>
</gene>
<dbReference type="InterPro" id="IPR013860">
    <property type="entry name" value="AreA_GATA"/>
</dbReference>
<dbReference type="RefSeq" id="XP_033673358.1">
    <property type="nucleotide sequence ID" value="XM_033815460.1"/>
</dbReference>
<dbReference type="PANTHER" id="PTHR28051">
    <property type="entry name" value="PROTEIN MTL1-RELATED"/>
    <property type="match status" value="1"/>
</dbReference>
<dbReference type="InterPro" id="IPR052292">
    <property type="entry name" value="Glucose_repression_reg"/>
</dbReference>
<feature type="compositionally biased region" description="Acidic residues" evidence="1">
    <location>
        <begin position="488"/>
        <end position="499"/>
    </location>
</feature>
<name>A0A6A6D2X4_ZASCE</name>
<evidence type="ECO:0000256" key="1">
    <source>
        <dbReference type="SAM" id="MobiDB-lite"/>
    </source>
</evidence>
<dbReference type="AlphaFoldDB" id="A0A6A6D2X4"/>
<dbReference type="GO" id="GO:0007039">
    <property type="term" value="P:protein catabolic process in the vacuole"/>
    <property type="evidence" value="ECO:0007669"/>
    <property type="project" value="TreeGrafter"/>
</dbReference>
<organism evidence="3 4">
    <name type="scientific">Zasmidium cellare ATCC 36951</name>
    <dbReference type="NCBI Taxonomy" id="1080233"/>
    <lineage>
        <taxon>Eukaryota</taxon>
        <taxon>Fungi</taxon>
        <taxon>Dikarya</taxon>
        <taxon>Ascomycota</taxon>
        <taxon>Pezizomycotina</taxon>
        <taxon>Dothideomycetes</taxon>
        <taxon>Dothideomycetidae</taxon>
        <taxon>Mycosphaerellales</taxon>
        <taxon>Mycosphaerellaceae</taxon>
        <taxon>Zasmidium</taxon>
    </lineage>
</organism>
<feature type="compositionally biased region" description="Polar residues" evidence="1">
    <location>
        <begin position="89"/>
        <end position="99"/>
    </location>
</feature>
<feature type="region of interest" description="Disordered" evidence="1">
    <location>
        <begin position="303"/>
        <end position="352"/>
    </location>
</feature>
<dbReference type="GeneID" id="54568732"/>
<feature type="domain" description="Nitrogen regulatory protein areA GATA-like" evidence="2">
    <location>
        <begin position="187"/>
        <end position="215"/>
    </location>
</feature>
<feature type="compositionally biased region" description="Acidic residues" evidence="1">
    <location>
        <begin position="375"/>
        <end position="386"/>
    </location>
</feature>
<keyword evidence="4" id="KW-1185">Reference proteome</keyword>
<accession>A0A6A6D2X4</accession>
<dbReference type="Proteomes" id="UP000799537">
    <property type="component" value="Unassembled WGS sequence"/>
</dbReference>
<dbReference type="Pfam" id="PF08550">
    <property type="entry name" value="GATA_AreA"/>
    <property type="match status" value="1"/>
</dbReference>
<evidence type="ECO:0000313" key="4">
    <source>
        <dbReference type="Proteomes" id="UP000799537"/>
    </source>
</evidence>
<reference evidence="3" key="1">
    <citation type="journal article" date="2020" name="Stud. Mycol.">
        <title>101 Dothideomycetes genomes: a test case for predicting lifestyles and emergence of pathogens.</title>
        <authorList>
            <person name="Haridas S."/>
            <person name="Albert R."/>
            <person name="Binder M."/>
            <person name="Bloem J."/>
            <person name="Labutti K."/>
            <person name="Salamov A."/>
            <person name="Andreopoulos B."/>
            <person name="Baker S."/>
            <person name="Barry K."/>
            <person name="Bills G."/>
            <person name="Bluhm B."/>
            <person name="Cannon C."/>
            <person name="Castanera R."/>
            <person name="Culley D."/>
            <person name="Daum C."/>
            <person name="Ezra D."/>
            <person name="Gonzalez J."/>
            <person name="Henrissat B."/>
            <person name="Kuo A."/>
            <person name="Liang C."/>
            <person name="Lipzen A."/>
            <person name="Lutzoni F."/>
            <person name="Magnuson J."/>
            <person name="Mondo S."/>
            <person name="Nolan M."/>
            <person name="Ohm R."/>
            <person name="Pangilinan J."/>
            <person name="Park H.-J."/>
            <person name="Ramirez L."/>
            <person name="Alfaro M."/>
            <person name="Sun H."/>
            <person name="Tritt A."/>
            <person name="Yoshinaga Y."/>
            <person name="Zwiers L.-H."/>
            <person name="Turgeon B."/>
            <person name="Goodwin S."/>
            <person name="Spatafora J."/>
            <person name="Crous P."/>
            <person name="Grigoriev I."/>
        </authorList>
    </citation>
    <scope>NUCLEOTIDE SEQUENCE</scope>
    <source>
        <strain evidence="3">ATCC 36951</strain>
    </source>
</reference>
<evidence type="ECO:0000259" key="2">
    <source>
        <dbReference type="Pfam" id="PF08550"/>
    </source>
</evidence>
<proteinExistence type="predicted"/>
<dbReference type="GO" id="GO:0005773">
    <property type="term" value="C:vacuole"/>
    <property type="evidence" value="ECO:0007669"/>
    <property type="project" value="GOC"/>
</dbReference>
<feature type="compositionally biased region" description="Low complexity" evidence="1">
    <location>
        <begin position="62"/>
        <end position="88"/>
    </location>
</feature>
<feature type="region of interest" description="Disordered" evidence="1">
    <location>
        <begin position="1"/>
        <end position="166"/>
    </location>
</feature>
<feature type="compositionally biased region" description="Polar residues" evidence="1">
    <location>
        <begin position="460"/>
        <end position="485"/>
    </location>
</feature>
<dbReference type="GO" id="GO:0042149">
    <property type="term" value="P:cellular response to glucose starvation"/>
    <property type="evidence" value="ECO:0007669"/>
    <property type="project" value="TreeGrafter"/>
</dbReference>
<feature type="region of interest" description="Disordered" evidence="1">
    <location>
        <begin position="373"/>
        <end position="545"/>
    </location>
</feature>
<feature type="compositionally biased region" description="Polar residues" evidence="1">
    <location>
        <begin position="26"/>
        <end position="45"/>
    </location>
</feature>
<dbReference type="PANTHER" id="PTHR28051:SF1">
    <property type="entry name" value="PROTEIN MTL1-RELATED"/>
    <property type="match status" value="1"/>
</dbReference>